<keyword evidence="3" id="KW-1185">Reference proteome</keyword>
<protein>
    <submittedName>
        <fullName evidence="2">Uncharacterized protein</fullName>
    </submittedName>
</protein>
<name>A0AAV7NP17_PLEWA</name>
<dbReference type="Proteomes" id="UP001066276">
    <property type="component" value="Chromosome 8"/>
</dbReference>
<proteinExistence type="predicted"/>
<reference evidence="2" key="1">
    <citation type="journal article" date="2022" name="bioRxiv">
        <title>Sequencing and chromosome-scale assembly of the giantPleurodeles waltlgenome.</title>
        <authorList>
            <person name="Brown T."/>
            <person name="Elewa A."/>
            <person name="Iarovenko S."/>
            <person name="Subramanian E."/>
            <person name="Araus A.J."/>
            <person name="Petzold A."/>
            <person name="Susuki M."/>
            <person name="Suzuki K.-i.T."/>
            <person name="Hayashi T."/>
            <person name="Toyoda A."/>
            <person name="Oliveira C."/>
            <person name="Osipova E."/>
            <person name="Leigh N.D."/>
            <person name="Simon A."/>
            <person name="Yun M.H."/>
        </authorList>
    </citation>
    <scope>NUCLEOTIDE SEQUENCE</scope>
    <source>
        <strain evidence="2">20211129_DDA</strain>
        <tissue evidence="2">Liver</tissue>
    </source>
</reference>
<accession>A0AAV7NP17</accession>
<feature type="compositionally biased region" description="Basic and acidic residues" evidence="1">
    <location>
        <begin position="96"/>
        <end position="112"/>
    </location>
</feature>
<evidence type="ECO:0000313" key="2">
    <source>
        <dbReference type="EMBL" id="KAJ1116118.1"/>
    </source>
</evidence>
<dbReference type="EMBL" id="JANPWB010000012">
    <property type="protein sequence ID" value="KAJ1116118.1"/>
    <property type="molecule type" value="Genomic_DNA"/>
</dbReference>
<evidence type="ECO:0000256" key="1">
    <source>
        <dbReference type="SAM" id="MobiDB-lite"/>
    </source>
</evidence>
<comment type="caution">
    <text evidence="2">The sequence shown here is derived from an EMBL/GenBank/DDBJ whole genome shotgun (WGS) entry which is preliminary data.</text>
</comment>
<dbReference type="AlphaFoldDB" id="A0AAV7NP17"/>
<feature type="compositionally biased region" description="Basic and acidic residues" evidence="1">
    <location>
        <begin position="8"/>
        <end position="23"/>
    </location>
</feature>
<feature type="compositionally biased region" description="Basic and acidic residues" evidence="1">
    <location>
        <begin position="181"/>
        <end position="206"/>
    </location>
</feature>
<feature type="region of interest" description="Disordered" evidence="1">
    <location>
        <begin position="166"/>
        <end position="206"/>
    </location>
</feature>
<feature type="region of interest" description="Disordered" evidence="1">
    <location>
        <begin position="1"/>
        <end position="140"/>
    </location>
</feature>
<gene>
    <name evidence="2" type="ORF">NDU88_004337</name>
</gene>
<feature type="compositionally biased region" description="Low complexity" evidence="1">
    <location>
        <begin position="120"/>
        <end position="135"/>
    </location>
</feature>
<sequence>MLVAITAVHDRPENQHGGHDRSAPTRPKLSLCPLVGPLGTRGDISGSEGAGTTRSSVDPRGLGGQRGVDPRGGIPSERAASALLPGGAGCGGSRRLGREGEAVRGPPEERTPQFKLSGDAAAQRTRAPTATGPRAWVGVSGAPGAQLALGAREPPRGDLIHRGLRCGPDAGCDTLNGARPSGEERRGKREEKPEETQHTWIPKGEK</sequence>
<evidence type="ECO:0000313" key="3">
    <source>
        <dbReference type="Proteomes" id="UP001066276"/>
    </source>
</evidence>
<organism evidence="2 3">
    <name type="scientific">Pleurodeles waltl</name>
    <name type="common">Iberian ribbed newt</name>
    <dbReference type="NCBI Taxonomy" id="8319"/>
    <lineage>
        <taxon>Eukaryota</taxon>
        <taxon>Metazoa</taxon>
        <taxon>Chordata</taxon>
        <taxon>Craniata</taxon>
        <taxon>Vertebrata</taxon>
        <taxon>Euteleostomi</taxon>
        <taxon>Amphibia</taxon>
        <taxon>Batrachia</taxon>
        <taxon>Caudata</taxon>
        <taxon>Salamandroidea</taxon>
        <taxon>Salamandridae</taxon>
        <taxon>Pleurodelinae</taxon>
        <taxon>Pleurodeles</taxon>
    </lineage>
</organism>